<protein>
    <submittedName>
        <fullName evidence="1">Uncharacterized protein</fullName>
    </submittedName>
</protein>
<gene>
    <name evidence="1" type="ORF">KSP39_PZI024023</name>
</gene>
<sequence>MRTFGSTTRLLFPAQWSRLGISTRNSTQPHHPPRHGFPHRRGHYRHLCRRGHYNHLCRRGHYRHLFRSWTLCPHLGPSYRLCPCIRQLHVYRPSDGPIICLTNNGKSFAARVSAFAASNRLYGKTNRTHSLLPRVFSPLLSVVCPPGRRIQPLVQPAISALETIRTSSPSSLFCFHPVTALFFSLGGDFCFLSYPHPKNPRYGQEYKVIPTLICSSSYASLDTNNDHTCRKLVLANNSQNFHQHLKTERILATLNEYMNRARLYFQFTLQS</sequence>
<keyword evidence="2" id="KW-1185">Reference proteome</keyword>
<dbReference type="AlphaFoldDB" id="A0AAP0ASX2"/>
<reference evidence="1 2" key="1">
    <citation type="journal article" date="2022" name="Nat. Plants">
        <title>Genomes of leafy and leafless Platanthera orchids illuminate the evolution of mycoheterotrophy.</title>
        <authorList>
            <person name="Li M.H."/>
            <person name="Liu K.W."/>
            <person name="Li Z."/>
            <person name="Lu H.C."/>
            <person name="Ye Q.L."/>
            <person name="Zhang D."/>
            <person name="Wang J.Y."/>
            <person name="Li Y.F."/>
            <person name="Zhong Z.M."/>
            <person name="Liu X."/>
            <person name="Yu X."/>
            <person name="Liu D.K."/>
            <person name="Tu X.D."/>
            <person name="Liu B."/>
            <person name="Hao Y."/>
            <person name="Liao X.Y."/>
            <person name="Jiang Y.T."/>
            <person name="Sun W.H."/>
            <person name="Chen J."/>
            <person name="Chen Y.Q."/>
            <person name="Ai Y."/>
            <person name="Zhai J.W."/>
            <person name="Wu S.S."/>
            <person name="Zhou Z."/>
            <person name="Hsiao Y.Y."/>
            <person name="Wu W.L."/>
            <person name="Chen Y.Y."/>
            <person name="Lin Y.F."/>
            <person name="Hsu J.L."/>
            <person name="Li C.Y."/>
            <person name="Wang Z.W."/>
            <person name="Zhao X."/>
            <person name="Zhong W.Y."/>
            <person name="Ma X.K."/>
            <person name="Ma L."/>
            <person name="Huang J."/>
            <person name="Chen G.Z."/>
            <person name="Huang M.Z."/>
            <person name="Huang L."/>
            <person name="Peng D.H."/>
            <person name="Luo Y.B."/>
            <person name="Zou S.Q."/>
            <person name="Chen S.P."/>
            <person name="Lan S."/>
            <person name="Tsai W.C."/>
            <person name="Van de Peer Y."/>
            <person name="Liu Z.J."/>
        </authorList>
    </citation>
    <scope>NUCLEOTIDE SEQUENCE [LARGE SCALE GENOMIC DNA]</scope>
    <source>
        <strain evidence="1">Lor287</strain>
    </source>
</reference>
<comment type="caution">
    <text evidence="1">The sequence shown here is derived from an EMBL/GenBank/DDBJ whole genome shotgun (WGS) entry which is preliminary data.</text>
</comment>
<evidence type="ECO:0000313" key="1">
    <source>
        <dbReference type="EMBL" id="KAK8913928.1"/>
    </source>
</evidence>
<accession>A0AAP0ASX2</accession>
<dbReference type="EMBL" id="JBBWWQ010000021">
    <property type="protein sequence ID" value="KAK8913928.1"/>
    <property type="molecule type" value="Genomic_DNA"/>
</dbReference>
<evidence type="ECO:0000313" key="2">
    <source>
        <dbReference type="Proteomes" id="UP001418222"/>
    </source>
</evidence>
<organism evidence="1 2">
    <name type="scientific">Platanthera zijinensis</name>
    <dbReference type="NCBI Taxonomy" id="2320716"/>
    <lineage>
        <taxon>Eukaryota</taxon>
        <taxon>Viridiplantae</taxon>
        <taxon>Streptophyta</taxon>
        <taxon>Embryophyta</taxon>
        <taxon>Tracheophyta</taxon>
        <taxon>Spermatophyta</taxon>
        <taxon>Magnoliopsida</taxon>
        <taxon>Liliopsida</taxon>
        <taxon>Asparagales</taxon>
        <taxon>Orchidaceae</taxon>
        <taxon>Orchidoideae</taxon>
        <taxon>Orchideae</taxon>
        <taxon>Orchidinae</taxon>
        <taxon>Platanthera</taxon>
    </lineage>
</organism>
<dbReference type="Proteomes" id="UP001418222">
    <property type="component" value="Unassembled WGS sequence"/>
</dbReference>
<name>A0AAP0ASX2_9ASPA</name>
<proteinExistence type="predicted"/>